<sequence length="95" mass="11319">MFFRAALRPARSLHPTRQLRAHVRWESTRPSPVTDFYKTFTRPVAKTLLLAVFTYQLAYWAWVKLEQDEIKAERREEISQLEAQVQSLQADDKKR</sequence>
<comment type="caution">
    <text evidence="1">The sequence shown here is derived from an EMBL/GenBank/DDBJ whole genome shotgun (WGS) entry which is preliminary data.</text>
</comment>
<evidence type="ECO:0008006" key="3">
    <source>
        <dbReference type="Google" id="ProtNLM"/>
    </source>
</evidence>
<dbReference type="Proteomes" id="UP001244011">
    <property type="component" value="Unassembled WGS sequence"/>
</dbReference>
<accession>A0AAJ0BX38</accession>
<dbReference type="RefSeq" id="XP_060282301.1">
    <property type="nucleotide sequence ID" value="XM_060428199.1"/>
</dbReference>
<organism evidence="1 2">
    <name type="scientific">Phialemonium atrogriseum</name>
    <dbReference type="NCBI Taxonomy" id="1093897"/>
    <lineage>
        <taxon>Eukaryota</taxon>
        <taxon>Fungi</taxon>
        <taxon>Dikarya</taxon>
        <taxon>Ascomycota</taxon>
        <taxon>Pezizomycotina</taxon>
        <taxon>Sordariomycetes</taxon>
        <taxon>Sordariomycetidae</taxon>
        <taxon>Cephalothecales</taxon>
        <taxon>Cephalothecaceae</taxon>
        <taxon>Phialemonium</taxon>
    </lineage>
</organism>
<dbReference type="AlphaFoldDB" id="A0AAJ0BX38"/>
<proteinExistence type="predicted"/>
<protein>
    <recommendedName>
        <fullName evidence="3">Inner membrane assembly complex subunit 17</fullName>
    </recommendedName>
</protein>
<gene>
    <name evidence="1" type="ORF">QBC33DRAFT_541780</name>
</gene>
<evidence type="ECO:0000313" key="2">
    <source>
        <dbReference type="Proteomes" id="UP001244011"/>
    </source>
</evidence>
<evidence type="ECO:0000313" key="1">
    <source>
        <dbReference type="EMBL" id="KAK1766088.1"/>
    </source>
</evidence>
<dbReference type="GeneID" id="85311386"/>
<keyword evidence="2" id="KW-1185">Reference proteome</keyword>
<name>A0AAJ0BX38_9PEZI</name>
<reference evidence="1" key="1">
    <citation type="submission" date="2023-06" db="EMBL/GenBank/DDBJ databases">
        <title>Genome-scale phylogeny and comparative genomics of the fungal order Sordariales.</title>
        <authorList>
            <consortium name="Lawrence Berkeley National Laboratory"/>
            <person name="Hensen N."/>
            <person name="Bonometti L."/>
            <person name="Westerberg I."/>
            <person name="Brannstrom I.O."/>
            <person name="Guillou S."/>
            <person name="Cros-Aarteil S."/>
            <person name="Calhoun S."/>
            <person name="Haridas S."/>
            <person name="Kuo A."/>
            <person name="Mondo S."/>
            <person name="Pangilinan J."/>
            <person name="Riley R."/>
            <person name="Labutti K."/>
            <person name="Andreopoulos B."/>
            <person name="Lipzen A."/>
            <person name="Chen C."/>
            <person name="Yanf M."/>
            <person name="Daum C."/>
            <person name="Ng V."/>
            <person name="Clum A."/>
            <person name="Steindorff A."/>
            <person name="Ohm R."/>
            <person name="Martin F."/>
            <person name="Silar P."/>
            <person name="Natvig D."/>
            <person name="Lalanne C."/>
            <person name="Gautier V."/>
            <person name="Ament-Velasquez S.L."/>
            <person name="Kruys A."/>
            <person name="Hutchinson M.I."/>
            <person name="Powell A.J."/>
            <person name="Barry K."/>
            <person name="Miller A.N."/>
            <person name="Grigoriev I.V."/>
            <person name="Debuchy R."/>
            <person name="Gladieux P."/>
            <person name="Thoren M.H."/>
            <person name="Johannesson H."/>
        </authorList>
    </citation>
    <scope>NUCLEOTIDE SEQUENCE</scope>
    <source>
        <strain evidence="1">8032-3</strain>
    </source>
</reference>
<dbReference type="EMBL" id="MU839012">
    <property type="protein sequence ID" value="KAK1766088.1"/>
    <property type="molecule type" value="Genomic_DNA"/>
</dbReference>